<dbReference type="AlphaFoldDB" id="A0AAV5VNI3"/>
<proteinExistence type="predicted"/>
<gene>
    <name evidence="1" type="ORF">PFISCL1PPCAC_12559</name>
</gene>
<comment type="caution">
    <text evidence="1">The sequence shown here is derived from an EMBL/GenBank/DDBJ whole genome shotgun (WGS) entry which is preliminary data.</text>
</comment>
<protein>
    <submittedName>
        <fullName evidence="1">Uncharacterized protein</fullName>
    </submittedName>
</protein>
<sequence>ALLLKPGKLQFDHNSNNIQTSCQGKPSISVYDGMYESSHFVAEYCTSGTFAFDLNIVSIVSGRAILLINGHGISFYIQWTCEYKWNRKTRGE</sequence>
<reference evidence="1" key="1">
    <citation type="submission" date="2023-10" db="EMBL/GenBank/DDBJ databases">
        <title>Genome assembly of Pristionchus species.</title>
        <authorList>
            <person name="Yoshida K."/>
            <person name="Sommer R.J."/>
        </authorList>
    </citation>
    <scope>NUCLEOTIDE SEQUENCE</scope>
    <source>
        <strain evidence="1">RS5133</strain>
    </source>
</reference>
<dbReference type="EMBL" id="BTSY01000003">
    <property type="protein sequence ID" value="GMT21262.1"/>
    <property type="molecule type" value="Genomic_DNA"/>
</dbReference>
<organism evidence="1 2">
    <name type="scientific">Pristionchus fissidentatus</name>
    <dbReference type="NCBI Taxonomy" id="1538716"/>
    <lineage>
        <taxon>Eukaryota</taxon>
        <taxon>Metazoa</taxon>
        <taxon>Ecdysozoa</taxon>
        <taxon>Nematoda</taxon>
        <taxon>Chromadorea</taxon>
        <taxon>Rhabditida</taxon>
        <taxon>Rhabditina</taxon>
        <taxon>Diplogasteromorpha</taxon>
        <taxon>Diplogasteroidea</taxon>
        <taxon>Neodiplogasteridae</taxon>
        <taxon>Pristionchus</taxon>
    </lineage>
</organism>
<feature type="non-terminal residue" evidence="1">
    <location>
        <position position="92"/>
    </location>
</feature>
<feature type="non-terminal residue" evidence="1">
    <location>
        <position position="1"/>
    </location>
</feature>
<accession>A0AAV5VNI3</accession>
<keyword evidence="2" id="KW-1185">Reference proteome</keyword>
<evidence type="ECO:0000313" key="1">
    <source>
        <dbReference type="EMBL" id="GMT21262.1"/>
    </source>
</evidence>
<dbReference type="Proteomes" id="UP001432322">
    <property type="component" value="Unassembled WGS sequence"/>
</dbReference>
<name>A0AAV5VNI3_9BILA</name>
<evidence type="ECO:0000313" key="2">
    <source>
        <dbReference type="Proteomes" id="UP001432322"/>
    </source>
</evidence>